<reference evidence="1 2" key="1">
    <citation type="submission" date="2017-02" db="EMBL/GenBank/DDBJ databases">
        <authorList>
            <person name="Peterson S.W."/>
        </authorList>
    </citation>
    <scope>NUCLEOTIDE SEQUENCE [LARGE SCALE GENOMIC DNA]</scope>
    <source>
        <strain evidence="1 2">DSM 16080</strain>
    </source>
</reference>
<dbReference type="EMBL" id="FUYC01000008">
    <property type="protein sequence ID" value="SKA85620.1"/>
    <property type="molecule type" value="Genomic_DNA"/>
</dbReference>
<name>A0A1T4X7I3_9BACT</name>
<dbReference type="AlphaFoldDB" id="A0A1T4X7I3"/>
<evidence type="ECO:0008006" key="3">
    <source>
        <dbReference type="Google" id="ProtNLM"/>
    </source>
</evidence>
<sequence>MCKRTQRIPPEHKPGARAALLRMAWLLLLLWCGVGVGCGPSGTPEQAVESAMCAFARLDAVGMEHYLCVESGISLAALRAGMAQTRSQGAGIELCDMRYELVERNADHARVRMTGIILADHPTQGPTREQLDEVVSCRVEQGRWKVCGPLL</sequence>
<dbReference type="Proteomes" id="UP000190027">
    <property type="component" value="Unassembled WGS sequence"/>
</dbReference>
<dbReference type="STRING" id="1121449.SAMN02745704_01905"/>
<proteinExistence type="predicted"/>
<dbReference type="OrthoDB" id="5418620at2"/>
<organism evidence="1 2">
    <name type="scientific">Paucidesulfovibrio gracilis DSM 16080</name>
    <dbReference type="NCBI Taxonomy" id="1121449"/>
    <lineage>
        <taxon>Bacteria</taxon>
        <taxon>Pseudomonadati</taxon>
        <taxon>Thermodesulfobacteriota</taxon>
        <taxon>Desulfovibrionia</taxon>
        <taxon>Desulfovibrionales</taxon>
        <taxon>Desulfovibrionaceae</taxon>
        <taxon>Paucidesulfovibrio</taxon>
    </lineage>
</organism>
<accession>A0A1T4X7I3</accession>
<evidence type="ECO:0000313" key="1">
    <source>
        <dbReference type="EMBL" id="SKA85620.1"/>
    </source>
</evidence>
<gene>
    <name evidence="1" type="ORF">SAMN02745704_01905</name>
</gene>
<protein>
    <recommendedName>
        <fullName evidence="3">DUF4878 domain-containing protein</fullName>
    </recommendedName>
</protein>
<dbReference type="RefSeq" id="WP_144019373.1">
    <property type="nucleotide sequence ID" value="NZ_FUYC01000008.1"/>
</dbReference>
<keyword evidence="2" id="KW-1185">Reference proteome</keyword>
<evidence type="ECO:0000313" key="2">
    <source>
        <dbReference type="Proteomes" id="UP000190027"/>
    </source>
</evidence>